<protein>
    <submittedName>
        <fullName evidence="11">Histamine H2 receptor-like</fullName>
    </submittedName>
</protein>
<dbReference type="InterPro" id="IPR017452">
    <property type="entry name" value="GPCR_Rhodpsn_7TM"/>
</dbReference>
<evidence type="ECO:0000256" key="7">
    <source>
        <dbReference type="ARBA" id="ARBA00023170"/>
    </source>
</evidence>
<accession>A0A7D9LMD0</accession>
<evidence type="ECO:0000256" key="1">
    <source>
        <dbReference type="ARBA" id="ARBA00004651"/>
    </source>
</evidence>
<dbReference type="GO" id="GO:0004930">
    <property type="term" value="F:G protein-coupled receptor activity"/>
    <property type="evidence" value="ECO:0007669"/>
    <property type="project" value="UniProtKB-KW"/>
</dbReference>
<dbReference type="PRINTS" id="PR00237">
    <property type="entry name" value="GPCRRHODOPSN"/>
</dbReference>
<comment type="subcellular location">
    <subcellularLocation>
        <location evidence="1">Cell membrane</location>
        <topology evidence="1">Multi-pass membrane protein</topology>
    </subcellularLocation>
</comment>
<evidence type="ECO:0000256" key="4">
    <source>
        <dbReference type="ARBA" id="ARBA00022989"/>
    </source>
</evidence>
<proteinExistence type="inferred from homology"/>
<dbReference type="CDD" id="cd00637">
    <property type="entry name" value="7tm_classA_rhodopsin-like"/>
    <property type="match status" value="1"/>
</dbReference>
<evidence type="ECO:0000256" key="2">
    <source>
        <dbReference type="ARBA" id="ARBA00022475"/>
    </source>
</evidence>
<evidence type="ECO:0000256" key="9">
    <source>
        <dbReference type="ARBA" id="ARBA00023224"/>
    </source>
</evidence>
<dbReference type="SUPFAM" id="SSF81321">
    <property type="entry name" value="Family A G protein-coupled receptor-like"/>
    <property type="match status" value="1"/>
</dbReference>
<comment type="caution">
    <text evidence="11">The sequence shown here is derived from an EMBL/GenBank/DDBJ whole genome shotgun (WGS) entry which is preliminary data.</text>
</comment>
<dbReference type="Proteomes" id="UP001152795">
    <property type="component" value="Unassembled WGS sequence"/>
</dbReference>
<keyword evidence="5 10" id="KW-0297">G-protein coupled receptor</keyword>
<keyword evidence="7 10" id="KW-0675">Receptor</keyword>
<dbReference type="PROSITE" id="PS50262">
    <property type="entry name" value="G_PROTEIN_RECEP_F1_2"/>
    <property type="match status" value="1"/>
</dbReference>
<keyword evidence="9 10" id="KW-0807">Transducer</keyword>
<dbReference type="Pfam" id="PF00001">
    <property type="entry name" value="7tm_1"/>
    <property type="match status" value="2"/>
</dbReference>
<sequence length="334" mass="38155">VSKDQSTMPYQLQAEFDRCFDTGPPKELSILSVSLSLLLTLLNIPGNLLVILVIAINPYKNLRTPFNYLMANLAFADLIVGIISDPFSVYIHWKEVKDSDVTKLDYQINHMSYFISCTASVLSLAALAVERYVAIRDPYNYRNKYTGKRILLTIAGIWFISLILPWIYLEVGFITYAFIFANSAVAVAVFITFFTYGLLLRSLKNRSRHTESAGNENYQLGGRNEDTLSSRNANQRRENAMQMEQKITKIFLVVLLALLCCYAPSTVLIYALGFCTSCSCKTLHWFKDLQHLFVLANSSMNFFSYALRSPRFLNAIKFILRFRRRNVSDTDTHT</sequence>
<dbReference type="InterPro" id="IPR000276">
    <property type="entry name" value="GPCR_Rhodpsn"/>
</dbReference>
<dbReference type="SMART" id="SM01381">
    <property type="entry name" value="7TM_GPCR_Srsx"/>
    <property type="match status" value="1"/>
</dbReference>
<dbReference type="EMBL" id="CACRXK020019486">
    <property type="protein sequence ID" value="CAB4033711.1"/>
    <property type="molecule type" value="Genomic_DNA"/>
</dbReference>
<evidence type="ECO:0000256" key="6">
    <source>
        <dbReference type="ARBA" id="ARBA00023136"/>
    </source>
</evidence>
<keyword evidence="3 10" id="KW-0812">Transmembrane</keyword>
<evidence type="ECO:0000256" key="10">
    <source>
        <dbReference type="RuleBase" id="RU000688"/>
    </source>
</evidence>
<dbReference type="Gene3D" id="1.20.1070.10">
    <property type="entry name" value="Rhodopsin 7-helix transmembrane proteins"/>
    <property type="match status" value="1"/>
</dbReference>
<dbReference type="PANTHER" id="PTHR24246:SF27">
    <property type="entry name" value="ADENOSINE RECEPTOR, ISOFORM A"/>
    <property type="match status" value="1"/>
</dbReference>
<keyword evidence="6" id="KW-0472">Membrane</keyword>
<evidence type="ECO:0000256" key="3">
    <source>
        <dbReference type="ARBA" id="ARBA00022692"/>
    </source>
</evidence>
<name>A0A7D9LMD0_PARCT</name>
<evidence type="ECO:0000256" key="5">
    <source>
        <dbReference type="ARBA" id="ARBA00023040"/>
    </source>
</evidence>
<gene>
    <name evidence="11" type="ORF">PACLA_8A072184</name>
</gene>
<reference evidence="11" key="1">
    <citation type="submission" date="2020-04" db="EMBL/GenBank/DDBJ databases">
        <authorList>
            <person name="Alioto T."/>
            <person name="Alioto T."/>
            <person name="Gomez Garrido J."/>
        </authorList>
    </citation>
    <scope>NUCLEOTIDE SEQUENCE</scope>
    <source>
        <strain evidence="11">A484AB</strain>
    </source>
</reference>
<keyword evidence="12" id="KW-1185">Reference proteome</keyword>
<evidence type="ECO:0000313" key="11">
    <source>
        <dbReference type="EMBL" id="CAB4033711.1"/>
    </source>
</evidence>
<dbReference type="GO" id="GO:0005886">
    <property type="term" value="C:plasma membrane"/>
    <property type="evidence" value="ECO:0007669"/>
    <property type="project" value="UniProtKB-SubCell"/>
</dbReference>
<dbReference type="PANTHER" id="PTHR24246">
    <property type="entry name" value="OLFACTORY RECEPTOR AND ADENOSINE RECEPTOR"/>
    <property type="match status" value="1"/>
</dbReference>
<evidence type="ECO:0000313" key="12">
    <source>
        <dbReference type="Proteomes" id="UP001152795"/>
    </source>
</evidence>
<feature type="non-terminal residue" evidence="11">
    <location>
        <position position="1"/>
    </location>
</feature>
<keyword evidence="8" id="KW-0325">Glycoprotein</keyword>
<dbReference type="OrthoDB" id="5956310at2759"/>
<keyword evidence="2" id="KW-1003">Cell membrane</keyword>
<dbReference type="AlphaFoldDB" id="A0A7D9LMD0"/>
<keyword evidence="4" id="KW-1133">Transmembrane helix</keyword>
<comment type="similarity">
    <text evidence="10">Belongs to the G-protein coupled receptor 1 family.</text>
</comment>
<organism evidence="11 12">
    <name type="scientific">Paramuricea clavata</name>
    <name type="common">Red gorgonian</name>
    <name type="synonym">Violescent sea-whip</name>
    <dbReference type="NCBI Taxonomy" id="317549"/>
    <lineage>
        <taxon>Eukaryota</taxon>
        <taxon>Metazoa</taxon>
        <taxon>Cnidaria</taxon>
        <taxon>Anthozoa</taxon>
        <taxon>Octocorallia</taxon>
        <taxon>Malacalcyonacea</taxon>
        <taxon>Plexauridae</taxon>
        <taxon>Paramuricea</taxon>
    </lineage>
</organism>
<dbReference type="PROSITE" id="PS00237">
    <property type="entry name" value="G_PROTEIN_RECEP_F1_1"/>
    <property type="match status" value="1"/>
</dbReference>
<evidence type="ECO:0000256" key="8">
    <source>
        <dbReference type="ARBA" id="ARBA00023180"/>
    </source>
</evidence>